<evidence type="ECO:0000256" key="5">
    <source>
        <dbReference type="ARBA" id="ARBA00022801"/>
    </source>
</evidence>
<organism evidence="9 10">
    <name type="scientific">Candidatus Atelocyanobacterium thalassa isolate SIO64986</name>
    <dbReference type="NCBI Taxonomy" id="1527444"/>
    <lineage>
        <taxon>Bacteria</taxon>
        <taxon>Bacillati</taxon>
        <taxon>Cyanobacteriota</taxon>
        <taxon>Cyanophyceae</taxon>
        <taxon>Oscillatoriophycideae</taxon>
        <taxon>Chroococcales</taxon>
        <taxon>Aphanothecaceae</taxon>
        <taxon>Candidatus Atelocyanobacterium</taxon>
        <taxon>Candidatus Atelocyanobacterium thalassae</taxon>
    </lineage>
</organism>
<gene>
    <name evidence="9" type="ORF">ucyna2_00455</name>
</gene>
<dbReference type="InterPro" id="IPR019758">
    <property type="entry name" value="Pept_S26A_signal_pept_1_CS"/>
</dbReference>
<dbReference type="EMBL" id="JPSP01000004">
    <property type="protein sequence ID" value="KFF41584.1"/>
    <property type="molecule type" value="Genomic_DNA"/>
</dbReference>
<evidence type="ECO:0000256" key="6">
    <source>
        <dbReference type="PIRSR" id="PIRSR600223-1"/>
    </source>
</evidence>
<feature type="active site" evidence="6">
    <location>
        <position position="98"/>
    </location>
</feature>
<keyword evidence="7" id="KW-1133">Transmembrane helix</keyword>
<dbReference type="AlphaFoldDB" id="A0A086CHC0"/>
<dbReference type="GO" id="GO:0004252">
    <property type="term" value="F:serine-type endopeptidase activity"/>
    <property type="evidence" value="ECO:0007669"/>
    <property type="project" value="InterPro"/>
</dbReference>
<dbReference type="InterPro" id="IPR019757">
    <property type="entry name" value="Pept_S26A_signal_pept_1_Lys-AS"/>
</dbReference>
<comment type="similarity">
    <text evidence="3 7">Belongs to the peptidase S26 family.</text>
</comment>
<keyword evidence="7" id="KW-0472">Membrane</keyword>
<reference evidence="9 10" key="1">
    <citation type="submission" date="2014-08" db="EMBL/GenBank/DDBJ databases">
        <title>Comparative genomics reveals surprising divergence of two closely related strains of uncultivated UCYN-A cyanobacteria.</title>
        <authorList>
            <person name="Bombar D."/>
            <person name="Heller P."/>
            <person name="Sanchez-Baracaldo P."/>
            <person name="Carter B.J."/>
            <person name="Zert J.P."/>
        </authorList>
    </citation>
    <scope>NUCLEOTIDE SEQUENCE [LARGE SCALE GENOMIC DNA]</scope>
</reference>
<dbReference type="PATRIC" id="fig|1527444.3.peg.438"/>
<keyword evidence="7" id="KW-0812">Transmembrane</keyword>
<dbReference type="PANTHER" id="PTHR43390:SF1">
    <property type="entry name" value="CHLOROPLAST PROCESSING PEPTIDASE"/>
    <property type="match status" value="1"/>
</dbReference>
<evidence type="ECO:0000313" key="9">
    <source>
        <dbReference type="EMBL" id="KFF41584.1"/>
    </source>
</evidence>
<comment type="subcellular location">
    <subcellularLocation>
        <location evidence="2">Cell membrane</location>
        <topology evidence="2">Single-pass type II membrane protein</topology>
    </subcellularLocation>
    <subcellularLocation>
        <location evidence="7">Membrane</location>
        <topology evidence="7">Single-pass type II membrane protein</topology>
    </subcellularLocation>
</comment>
<sequence length="194" mass="22414">MTQSSKKNKSSQISKNNPWIELIQTVITAVILSFGIRTFLAEARYIPSSSMRPTLEVNDRLIVEKISYRFREPIRGDVIVFNPTESLEAENFKDAFIKRIIGLPGETVEVKAGKVYVDGEKISEEYIFEAPNYNYGPSRIPENEYLVLGDNRNNSYDSHYWGFVPKNKIVGKAFVRFWPFDRLGSLYEQPIYLK</sequence>
<feature type="transmembrane region" description="Helical" evidence="7">
    <location>
        <begin position="20"/>
        <end position="40"/>
    </location>
</feature>
<name>A0A086CHC0_9CHRO</name>
<protein>
    <recommendedName>
        <fullName evidence="4 7">Signal peptidase I</fullName>
        <ecNumber evidence="4 7">3.4.21.89</ecNumber>
    </recommendedName>
</protein>
<keyword evidence="5 7" id="KW-0378">Hydrolase</keyword>
<evidence type="ECO:0000256" key="4">
    <source>
        <dbReference type="ARBA" id="ARBA00013208"/>
    </source>
</evidence>
<dbReference type="NCBIfam" id="TIGR02227">
    <property type="entry name" value="sigpep_I_bact"/>
    <property type="match status" value="1"/>
</dbReference>
<dbReference type="eggNOG" id="COG0681">
    <property type="taxonomic scope" value="Bacteria"/>
</dbReference>
<dbReference type="SUPFAM" id="SSF51306">
    <property type="entry name" value="LexA/Signal peptidase"/>
    <property type="match status" value="1"/>
</dbReference>
<evidence type="ECO:0000256" key="7">
    <source>
        <dbReference type="RuleBase" id="RU362042"/>
    </source>
</evidence>
<feature type="domain" description="Peptidase S26" evidence="8">
    <location>
        <begin position="19"/>
        <end position="178"/>
    </location>
</feature>
<evidence type="ECO:0000313" key="10">
    <source>
        <dbReference type="Proteomes" id="UP000028922"/>
    </source>
</evidence>
<evidence type="ECO:0000259" key="8">
    <source>
        <dbReference type="Pfam" id="PF10502"/>
    </source>
</evidence>
<evidence type="ECO:0000256" key="1">
    <source>
        <dbReference type="ARBA" id="ARBA00000677"/>
    </source>
</evidence>
<dbReference type="STRING" id="1527444.ucyna2_00455"/>
<dbReference type="Gene3D" id="2.10.109.10">
    <property type="entry name" value="Umud Fragment, subunit A"/>
    <property type="match status" value="1"/>
</dbReference>
<dbReference type="PROSITE" id="PS00760">
    <property type="entry name" value="SPASE_I_2"/>
    <property type="match status" value="1"/>
</dbReference>
<dbReference type="PROSITE" id="PS00761">
    <property type="entry name" value="SPASE_I_3"/>
    <property type="match status" value="1"/>
</dbReference>
<accession>A0A086CHC0</accession>
<proteinExistence type="inferred from homology"/>
<dbReference type="GO" id="GO:0005886">
    <property type="term" value="C:plasma membrane"/>
    <property type="evidence" value="ECO:0007669"/>
    <property type="project" value="UniProtKB-SubCell"/>
</dbReference>
<dbReference type="GO" id="GO:0009003">
    <property type="term" value="F:signal peptidase activity"/>
    <property type="evidence" value="ECO:0007669"/>
    <property type="project" value="UniProtKB-EC"/>
</dbReference>
<dbReference type="PRINTS" id="PR00727">
    <property type="entry name" value="LEADERPTASE"/>
</dbReference>
<evidence type="ECO:0000256" key="3">
    <source>
        <dbReference type="ARBA" id="ARBA00009370"/>
    </source>
</evidence>
<dbReference type="GO" id="GO:0006465">
    <property type="term" value="P:signal peptide processing"/>
    <property type="evidence" value="ECO:0007669"/>
    <property type="project" value="InterPro"/>
</dbReference>
<comment type="caution">
    <text evidence="9">The sequence shown here is derived from an EMBL/GenBank/DDBJ whole genome shotgun (WGS) entry which is preliminary data.</text>
</comment>
<feature type="active site" evidence="6">
    <location>
        <position position="50"/>
    </location>
</feature>
<dbReference type="InterPro" id="IPR036286">
    <property type="entry name" value="LexA/Signal_pep-like_sf"/>
</dbReference>
<dbReference type="Pfam" id="PF10502">
    <property type="entry name" value="Peptidase_S26"/>
    <property type="match status" value="1"/>
</dbReference>
<dbReference type="PANTHER" id="PTHR43390">
    <property type="entry name" value="SIGNAL PEPTIDASE I"/>
    <property type="match status" value="1"/>
</dbReference>
<dbReference type="Proteomes" id="UP000028922">
    <property type="component" value="Unassembled WGS sequence"/>
</dbReference>
<evidence type="ECO:0000256" key="2">
    <source>
        <dbReference type="ARBA" id="ARBA00004401"/>
    </source>
</evidence>
<keyword evidence="7" id="KW-0645">Protease</keyword>
<dbReference type="CDD" id="cd06530">
    <property type="entry name" value="S26_SPase_I"/>
    <property type="match status" value="1"/>
</dbReference>
<dbReference type="InterPro" id="IPR000223">
    <property type="entry name" value="Pept_S26A_signal_pept_1"/>
</dbReference>
<dbReference type="EC" id="3.4.21.89" evidence="4 7"/>
<comment type="catalytic activity">
    <reaction evidence="1 7">
        <text>Cleavage of hydrophobic, N-terminal signal or leader sequences from secreted and periplasmic proteins.</text>
        <dbReference type="EC" id="3.4.21.89"/>
    </reaction>
</comment>
<dbReference type="InterPro" id="IPR019533">
    <property type="entry name" value="Peptidase_S26"/>
</dbReference>